<protein>
    <submittedName>
        <fullName evidence="1">Uncharacterized protein</fullName>
    </submittedName>
</protein>
<organism evidence="1">
    <name type="scientific">viral metagenome</name>
    <dbReference type="NCBI Taxonomy" id="1070528"/>
    <lineage>
        <taxon>unclassified sequences</taxon>
        <taxon>metagenomes</taxon>
        <taxon>organismal metagenomes</taxon>
    </lineage>
</organism>
<reference evidence="1" key="1">
    <citation type="journal article" date="2020" name="Nature">
        <title>Giant virus diversity and host interactions through global metagenomics.</title>
        <authorList>
            <person name="Schulz F."/>
            <person name="Roux S."/>
            <person name="Paez-Espino D."/>
            <person name="Jungbluth S."/>
            <person name="Walsh D.A."/>
            <person name="Denef V.J."/>
            <person name="McMahon K.D."/>
            <person name="Konstantinidis K.T."/>
            <person name="Eloe-Fadrosh E.A."/>
            <person name="Kyrpides N.C."/>
            <person name="Woyke T."/>
        </authorList>
    </citation>
    <scope>NUCLEOTIDE SEQUENCE</scope>
    <source>
        <strain evidence="1">GVMAG-S-1074260-58</strain>
    </source>
</reference>
<dbReference type="EMBL" id="MN740705">
    <property type="protein sequence ID" value="QHU09082.1"/>
    <property type="molecule type" value="Genomic_DNA"/>
</dbReference>
<sequence>MEDNTIQVIKHITQDVDFNTLQRMKFIYSVLQDGWSVKKIACKYIFTKKHDNDNQIFEEDYIKSFITQHTSI</sequence>
<name>A0A6C0JTK6_9ZZZZ</name>
<dbReference type="AlphaFoldDB" id="A0A6C0JTK6"/>
<evidence type="ECO:0000313" key="1">
    <source>
        <dbReference type="EMBL" id="QHU09082.1"/>
    </source>
</evidence>
<accession>A0A6C0JTK6</accession>
<proteinExistence type="predicted"/>